<reference evidence="3 4" key="1">
    <citation type="submission" date="2020-08" db="EMBL/GenBank/DDBJ databases">
        <title>Genomic Encyclopedia of Type Strains, Phase IV (KMG-IV): sequencing the most valuable type-strain genomes for metagenomic binning, comparative biology and taxonomic classification.</title>
        <authorList>
            <person name="Goeker M."/>
        </authorList>
    </citation>
    <scope>NUCLEOTIDE SEQUENCE [LARGE SCALE GENOMIC DNA]</scope>
    <source>
        <strain evidence="3 4">DSM 25895</strain>
    </source>
</reference>
<keyword evidence="1" id="KW-0732">Signal</keyword>
<gene>
    <name evidence="3" type="ORF">FHS88_003109</name>
</gene>
<dbReference type="RefSeq" id="WP_184486363.1">
    <property type="nucleotide sequence ID" value="NZ_JAAEDJ010000002.1"/>
</dbReference>
<dbReference type="Gene3D" id="3.90.1580.10">
    <property type="entry name" value="paralog of FGE (formylglycine-generating enzyme)"/>
    <property type="match status" value="1"/>
</dbReference>
<feature type="signal peptide" evidence="1">
    <location>
        <begin position="1"/>
        <end position="22"/>
    </location>
</feature>
<dbReference type="SUPFAM" id="SSF56436">
    <property type="entry name" value="C-type lectin-like"/>
    <property type="match status" value="1"/>
</dbReference>
<evidence type="ECO:0000313" key="4">
    <source>
        <dbReference type="Proteomes" id="UP000562254"/>
    </source>
</evidence>
<feature type="chain" id="PRO_5032377262" evidence="1">
    <location>
        <begin position="23"/>
        <end position="315"/>
    </location>
</feature>
<comment type="caution">
    <text evidence="3">The sequence shown here is derived from an EMBL/GenBank/DDBJ whole genome shotgun (WGS) entry which is preliminary data.</text>
</comment>
<dbReference type="InterPro" id="IPR051043">
    <property type="entry name" value="Sulfatase_Mod_Factor_Kinase"/>
</dbReference>
<name>A0A840XSR7_9PROT</name>
<sequence>MRRLALLTGCVLALALAGQAFAQGGQNRFRDCETCPEMVTLPGGAFTMGVPAGEEEREGVPQDLRGRSQPLRRITIAPGLAMSRTAITRGQFAAFVESTGHQTGEGCWTFTNTGATYEYEMRPGVTWRAPGFEQDDEHPVVCVNWADAAAYAAWLSRTTGQIYRLPSEAEWEYAARAGTVSSRFWGDSTASACEFANVADLTMANRLNLDRRPQFTFRCNDGHVYTAPVASFRPNAFGLFDMLGNVWQWTADCLNPSLDGVPSDGSPRLSGDCDARPLRGGSWSHVPWHVRAGNRTRGTANERYSFVGIRVVRDR</sequence>
<dbReference type="PANTHER" id="PTHR23150">
    <property type="entry name" value="SULFATASE MODIFYING FACTOR 1, 2"/>
    <property type="match status" value="1"/>
</dbReference>
<protein>
    <submittedName>
        <fullName evidence="3">Formylglycine-generating enzyme required for sulfatase activity</fullName>
    </submittedName>
</protein>
<dbReference type="Proteomes" id="UP000562254">
    <property type="component" value="Unassembled WGS sequence"/>
</dbReference>
<feature type="domain" description="Sulfatase-modifying factor enzyme-like" evidence="2">
    <location>
        <begin position="35"/>
        <end position="313"/>
    </location>
</feature>
<dbReference type="GO" id="GO:0120147">
    <property type="term" value="F:formylglycine-generating oxidase activity"/>
    <property type="evidence" value="ECO:0007669"/>
    <property type="project" value="TreeGrafter"/>
</dbReference>
<proteinExistence type="predicted"/>
<evidence type="ECO:0000259" key="2">
    <source>
        <dbReference type="Pfam" id="PF03781"/>
    </source>
</evidence>
<dbReference type="InterPro" id="IPR042095">
    <property type="entry name" value="SUMF_sf"/>
</dbReference>
<dbReference type="EMBL" id="JACIJE010000009">
    <property type="protein sequence ID" value="MBB5690966.1"/>
    <property type="molecule type" value="Genomic_DNA"/>
</dbReference>
<dbReference type="AlphaFoldDB" id="A0A840XSR7"/>
<organism evidence="3 4">
    <name type="scientific">Neoroseomonas alkaliterrae</name>
    <dbReference type="NCBI Taxonomy" id="1452450"/>
    <lineage>
        <taxon>Bacteria</taxon>
        <taxon>Pseudomonadati</taxon>
        <taxon>Pseudomonadota</taxon>
        <taxon>Alphaproteobacteria</taxon>
        <taxon>Acetobacterales</taxon>
        <taxon>Acetobacteraceae</taxon>
        <taxon>Neoroseomonas</taxon>
    </lineage>
</organism>
<accession>A0A840XSR7</accession>
<dbReference type="Pfam" id="PF03781">
    <property type="entry name" value="FGE-sulfatase"/>
    <property type="match status" value="1"/>
</dbReference>
<evidence type="ECO:0000256" key="1">
    <source>
        <dbReference type="SAM" id="SignalP"/>
    </source>
</evidence>
<dbReference type="InterPro" id="IPR005532">
    <property type="entry name" value="SUMF_dom"/>
</dbReference>
<dbReference type="InterPro" id="IPR016187">
    <property type="entry name" value="CTDL_fold"/>
</dbReference>
<evidence type="ECO:0000313" key="3">
    <source>
        <dbReference type="EMBL" id="MBB5690966.1"/>
    </source>
</evidence>
<dbReference type="PANTHER" id="PTHR23150:SF35">
    <property type="entry name" value="BLL6746 PROTEIN"/>
    <property type="match status" value="1"/>
</dbReference>
<keyword evidence="4" id="KW-1185">Reference proteome</keyword>